<name>X1LMS3_9ZZZZ</name>
<dbReference type="Gene3D" id="3.40.50.2300">
    <property type="match status" value="1"/>
</dbReference>
<keyword evidence="1" id="KW-0597">Phosphoprotein</keyword>
<dbReference type="InterPro" id="IPR001789">
    <property type="entry name" value="Sig_transdc_resp-reg_receiver"/>
</dbReference>
<reference evidence="3" key="1">
    <citation type="journal article" date="2014" name="Front. Microbiol.">
        <title>High frequency of phylogenetically diverse reductive dehalogenase-homologous genes in deep subseafloor sedimentary metagenomes.</title>
        <authorList>
            <person name="Kawai M."/>
            <person name="Futagami T."/>
            <person name="Toyoda A."/>
            <person name="Takaki Y."/>
            <person name="Nishi S."/>
            <person name="Hori S."/>
            <person name="Arai W."/>
            <person name="Tsubouchi T."/>
            <person name="Morono Y."/>
            <person name="Uchiyama I."/>
            <person name="Ito T."/>
            <person name="Fujiyama A."/>
            <person name="Inagaki F."/>
            <person name="Takami H."/>
        </authorList>
    </citation>
    <scope>NUCLEOTIDE SEQUENCE</scope>
    <source>
        <strain evidence="3">Expedition CK06-06</strain>
    </source>
</reference>
<proteinExistence type="predicted"/>
<evidence type="ECO:0000256" key="1">
    <source>
        <dbReference type="ARBA" id="ARBA00022553"/>
    </source>
</evidence>
<dbReference type="InterPro" id="IPR050595">
    <property type="entry name" value="Bact_response_regulator"/>
</dbReference>
<evidence type="ECO:0000259" key="2">
    <source>
        <dbReference type="PROSITE" id="PS50110"/>
    </source>
</evidence>
<dbReference type="Pfam" id="PF00072">
    <property type="entry name" value="Response_reg"/>
    <property type="match status" value="1"/>
</dbReference>
<dbReference type="GO" id="GO:0000160">
    <property type="term" value="P:phosphorelay signal transduction system"/>
    <property type="evidence" value="ECO:0007669"/>
    <property type="project" value="InterPro"/>
</dbReference>
<dbReference type="PROSITE" id="PS50110">
    <property type="entry name" value="RESPONSE_REGULATORY"/>
    <property type="match status" value="1"/>
</dbReference>
<feature type="domain" description="Response regulatory" evidence="2">
    <location>
        <begin position="10"/>
        <end position="64"/>
    </location>
</feature>
<dbReference type="EMBL" id="BARV01015860">
    <property type="protein sequence ID" value="GAI20393.1"/>
    <property type="molecule type" value="Genomic_DNA"/>
</dbReference>
<comment type="caution">
    <text evidence="3">The sequence shown here is derived from an EMBL/GenBank/DDBJ whole genome shotgun (WGS) entry which is preliminary data.</text>
</comment>
<dbReference type="SUPFAM" id="SSF52172">
    <property type="entry name" value="CheY-like"/>
    <property type="match status" value="1"/>
</dbReference>
<accession>X1LMS3</accession>
<dbReference type="AlphaFoldDB" id="X1LMS3"/>
<dbReference type="PANTHER" id="PTHR44591">
    <property type="entry name" value="STRESS RESPONSE REGULATOR PROTEIN 1"/>
    <property type="match status" value="1"/>
</dbReference>
<feature type="non-terminal residue" evidence="3">
    <location>
        <position position="64"/>
    </location>
</feature>
<sequence>MKKRVSMINTILVVDDKEELRTLLKDYLTKEGFRIVTATSGQEALFIARNEKPDLVILDLMMPE</sequence>
<organism evidence="3">
    <name type="scientific">marine sediment metagenome</name>
    <dbReference type="NCBI Taxonomy" id="412755"/>
    <lineage>
        <taxon>unclassified sequences</taxon>
        <taxon>metagenomes</taxon>
        <taxon>ecological metagenomes</taxon>
    </lineage>
</organism>
<dbReference type="InterPro" id="IPR011006">
    <property type="entry name" value="CheY-like_superfamily"/>
</dbReference>
<evidence type="ECO:0000313" key="3">
    <source>
        <dbReference type="EMBL" id="GAI20393.1"/>
    </source>
</evidence>
<gene>
    <name evidence="3" type="ORF">S06H3_27352</name>
</gene>
<dbReference type="PANTHER" id="PTHR44591:SF3">
    <property type="entry name" value="RESPONSE REGULATORY DOMAIN-CONTAINING PROTEIN"/>
    <property type="match status" value="1"/>
</dbReference>
<protein>
    <recommendedName>
        <fullName evidence="2">Response regulatory domain-containing protein</fullName>
    </recommendedName>
</protein>